<reference evidence="10" key="1">
    <citation type="submission" date="2023-01" db="EMBL/GenBank/DDBJ databases">
        <title>Draft genome sequence of Nocardiopsis sp. LSu2-4 isolated from halophytes.</title>
        <authorList>
            <person name="Duangmal K."/>
            <person name="Chantavorakit T."/>
        </authorList>
    </citation>
    <scope>NUCLEOTIDE SEQUENCE</scope>
    <source>
        <strain evidence="10">LSu2-4</strain>
    </source>
</reference>
<dbReference type="EMBL" id="JAQFWP010000032">
    <property type="protein sequence ID" value="MDA2806296.1"/>
    <property type="molecule type" value="Genomic_DNA"/>
</dbReference>
<feature type="transmembrane region" description="Helical" evidence="8">
    <location>
        <begin position="200"/>
        <end position="222"/>
    </location>
</feature>
<evidence type="ECO:0000256" key="8">
    <source>
        <dbReference type="RuleBase" id="RU363032"/>
    </source>
</evidence>
<dbReference type="CDD" id="cd06261">
    <property type="entry name" value="TM_PBP2"/>
    <property type="match status" value="1"/>
</dbReference>
<evidence type="ECO:0000256" key="7">
    <source>
        <dbReference type="ARBA" id="ARBA00023136"/>
    </source>
</evidence>
<evidence type="ECO:0000313" key="10">
    <source>
        <dbReference type="EMBL" id="MDA2806296.1"/>
    </source>
</evidence>
<organism evidence="10 11">
    <name type="scientific">Nocardiopsis suaedae</name>
    <dbReference type="NCBI Taxonomy" id="3018444"/>
    <lineage>
        <taxon>Bacteria</taxon>
        <taxon>Bacillati</taxon>
        <taxon>Actinomycetota</taxon>
        <taxon>Actinomycetes</taxon>
        <taxon>Streptosporangiales</taxon>
        <taxon>Nocardiopsidaceae</taxon>
        <taxon>Nocardiopsis</taxon>
    </lineage>
</organism>
<keyword evidence="4" id="KW-1003">Cell membrane</keyword>
<keyword evidence="3 8" id="KW-0813">Transport</keyword>
<dbReference type="InterPro" id="IPR035906">
    <property type="entry name" value="MetI-like_sf"/>
</dbReference>
<feature type="transmembrane region" description="Helical" evidence="8">
    <location>
        <begin position="102"/>
        <end position="121"/>
    </location>
</feature>
<proteinExistence type="inferred from homology"/>
<feature type="domain" description="ABC transmembrane type-1" evidence="9">
    <location>
        <begin position="71"/>
        <end position="275"/>
    </location>
</feature>
<comment type="caution">
    <text evidence="10">The sequence shown here is derived from an EMBL/GenBank/DDBJ whole genome shotgun (WGS) entry which is preliminary data.</text>
</comment>
<keyword evidence="11" id="KW-1185">Reference proteome</keyword>
<dbReference type="Pfam" id="PF00528">
    <property type="entry name" value="BPD_transp_1"/>
    <property type="match status" value="1"/>
</dbReference>
<comment type="similarity">
    <text evidence="2">Belongs to the binding-protein-dependent transport system permease family. CysTW subfamily.</text>
</comment>
<protein>
    <submittedName>
        <fullName evidence="10">ABC transporter permease</fullName>
    </submittedName>
</protein>
<evidence type="ECO:0000256" key="5">
    <source>
        <dbReference type="ARBA" id="ARBA00022692"/>
    </source>
</evidence>
<sequence length="292" mass="31933">MTDERRPRLATRAAPYLLVAPAWLWLALFFVVPIATILSMSLMSGNLYDGYSLTWEFGNYAAAVGTYWEQIGRSLLYGACATVLCILIGYPCAYWIAFRGGAYKNVYLLLLLLPMFVSFVLRTISWKAFLADQGIILGTLKGIGLLPDGAYVLNSAPAVVFGLAYNFLPFMVLPVYAVLERMDHRVVEAARDLYAGPVRAFTRVVLPMSLPGVFAGVIMTFIPTSADYVNATVLGGAHNTMVGKVIESQYLVNNAYPMAASITFVLMAVLLVGIFSYARALGTDRVMEASAR</sequence>
<evidence type="ECO:0000256" key="4">
    <source>
        <dbReference type="ARBA" id="ARBA00022475"/>
    </source>
</evidence>
<evidence type="ECO:0000313" key="11">
    <source>
        <dbReference type="Proteomes" id="UP001165685"/>
    </source>
</evidence>
<dbReference type="RefSeq" id="WP_270678935.1">
    <property type="nucleotide sequence ID" value="NZ_JAQFWP010000032.1"/>
</dbReference>
<keyword evidence="5 8" id="KW-0812">Transmembrane</keyword>
<evidence type="ECO:0000259" key="9">
    <source>
        <dbReference type="PROSITE" id="PS50928"/>
    </source>
</evidence>
<accession>A0ABT4TNT8</accession>
<dbReference type="PANTHER" id="PTHR42929:SF1">
    <property type="entry name" value="INNER MEMBRANE ABC TRANSPORTER PERMEASE PROTEIN YDCU-RELATED"/>
    <property type="match status" value="1"/>
</dbReference>
<feature type="transmembrane region" description="Helical" evidence="8">
    <location>
        <begin position="75"/>
        <end position="96"/>
    </location>
</feature>
<feature type="transmembrane region" description="Helical" evidence="8">
    <location>
        <begin position="258"/>
        <end position="278"/>
    </location>
</feature>
<name>A0ABT4TNT8_9ACTN</name>
<dbReference type="Proteomes" id="UP001165685">
    <property type="component" value="Unassembled WGS sequence"/>
</dbReference>
<evidence type="ECO:0000256" key="1">
    <source>
        <dbReference type="ARBA" id="ARBA00004651"/>
    </source>
</evidence>
<evidence type="ECO:0000256" key="3">
    <source>
        <dbReference type="ARBA" id="ARBA00022448"/>
    </source>
</evidence>
<evidence type="ECO:0000256" key="2">
    <source>
        <dbReference type="ARBA" id="ARBA00007069"/>
    </source>
</evidence>
<dbReference type="SUPFAM" id="SSF161098">
    <property type="entry name" value="MetI-like"/>
    <property type="match status" value="1"/>
</dbReference>
<feature type="transmembrane region" description="Helical" evidence="8">
    <location>
        <begin position="16"/>
        <end position="38"/>
    </location>
</feature>
<gene>
    <name evidence="10" type="ORF">O4U47_17425</name>
</gene>
<comment type="subcellular location">
    <subcellularLocation>
        <location evidence="1 8">Cell membrane</location>
        <topology evidence="1 8">Multi-pass membrane protein</topology>
    </subcellularLocation>
</comment>
<dbReference type="Gene3D" id="1.10.3720.10">
    <property type="entry name" value="MetI-like"/>
    <property type="match status" value="1"/>
</dbReference>
<dbReference type="PROSITE" id="PS50928">
    <property type="entry name" value="ABC_TM1"/>
    <property type="match status" value="1"/>
</dbReference>
<dbReference type="InterPro" id="IPR000515">
    <property type="entry name" value="MetI-like"/>
</dbReference>
<dbReference type="PANTHER" id="PTHR42929">
    <property type="entry name" value="INNER MEMBRANE ABC TRANSPORTER PERMEASE PROTEIN YDCU-RELATED-RELATED"/>
    <property type="match status" value="1"/>
</dbReference>
<feature type="transmembrane region" description="Helical" evidence="8">
    <location>
        <begin position="158"/>
        <end position="179"/>
    </location>
</feature>
<keyword evidence="7 8" id="KW-0472">Membrane</keyword>
<evidence type="ECO:0000256" key="6">
    <source>
        <dbReference type="ARBA" id="ARBA00022989"/>
    </source>
</evidence>
<keyword evidence="6 8" id="KW-1133">Transmembrane helix</keyword>